<dbReference type="AlphaFoldDB" id="A0A7W3JBL8"/>
<dbReference type="Pfam" id="PF01869">
    <property type="entry name" value="BcrAD_BadFG"/>
    <property type="match status" value="1"/>
</dbReference>
<reference evidence="3 4" key="1">
    <citation type="submission" date="2020-07" db="EMBL/GenBank/DDBJ databases">
        <title>Sequencing the genomes of 1000 actinobacteria strains.</title>
        <authorList>
            <person name="Klenk H.-P."/>
        </authorList>
    </citation>
    <scope>NUCLEOTIDE SEQUENCE [LARGE SCALE GENOMIC DNA]</scope>
    <source>
        <strain evidence="3 4">DSM 44121</strain>
    </source>
</reference>
<keyword evidence="4" id="KW-1185">Reference proteome</keyword>
<feature type="region of interest" description="Disordered" evidence="1">
    <location>
        <begin position="347"/>
        <end position="380"/>
    </location>
</feature>
<organism evidence="3 4">
    <name type="scientific">Promicromonospora sukumoe</name>
    <dbReference type="NCBI Taxonomy" id="88382"/>
    <lineage>
        <taxon>Bacteria</taxon>
        <taxon>Bacillati</taxon>
        <taxon>Actinomycetota</taxon>
        <taxon>Actinomycetes</taxon>
        <taxon>Micrococcales</taxon>
        <taxon>Promicromonosporaceae</taxon>
        <taxon>Promicromonospora</taxon>
    </lineage>
</organism>
<sequence>MSEHSQGIDGVAVEAVDAWVVALDVGGSGSRLVAEFGNSVNPERISLSGRAVKVNHHGSDASAVVASLCQSFNAWAARMGHHGMSDGSTAPVSSAAVGITGLTSLVEKPLEVHDILARELRTNRTAVAGDALTAHLGALRGRAGAVLSVGTGAVAFGYDGVNRWRRADGWGHLLGDLGAGVWVGGEALRAAGRYHDGASRGASKRLLEAAVAKFGLIESWPNQFYKNAERAKQLASMAPEVMIAAGEGDETSIRILEEAGRHLADTLASALGRDIPPLASTTGRLVQEESPLTVSLTKHLSEDRPDVSLVPSGGSPLDGALHLARRLRESPHSVTGFRPWLTIRVDGHHTSRDTPEDVGGKDILTAQLSATDLPGDELRD</sequence>
<dbReference type="InterPro" id="IPR052519">
    <property type="entry name" value="Euk-type_GlcNAc_Kinase"/>
</dbReference>
<evidence type="ECO:0000313" key="4">
    <source>
        <dbReference type="Proteomes" id="UP000540568"/>
    </source>
</evidence>
<protein>
    <submittedName>
        <fullName evidence="3">N-acetylglucosamine kinase-like BadF-type ATPase</fullName>
    </submittedName>
</protein>
<dbReference type="Proteomes" id="UP000540568">
    <property type="component" value="Unassembled WGS sequence"/>
</dbReference>
<dbReference type="EMBL" id="JACGWV010000002">
    <property type="protein sequence ID" value="MBA8809784.1"/>
    <property type="molecule type" value="Genomic_DNA"/>
</dbReference>
<dbReference type="SUPFAM" id="SSF53067">
    <property type="entry name" value="Actin-like ATPase domain"/>
    <property type="match status" value="1"/>
</dbReference>
<feature type="compositionally biased region" description="Basic and acidic residues" evidence="1">
    <location>
        <begin position="347"/>
        <end position="360"/>
    </location>
</feature>
<feature type="domain" description="ATPase BadF/BadG/BcrA/BcrD type" evidence="2">
    <location>
        <begin position="53"/>
        <end position="270"/>
    </location>
</feature>
<comment type="caution">
    <text evidence="3">The sequence shown here is derived from an EMBL/GenBank/DDBJ whole genome shotgun (WGS) entry which is preliminary data.</text>
</comment>
<accession>A0A7W3JBL8</accession>
<evidence type="ECO:0000259" key="2">
    <source>
        <dbReference type="Pfam" id="PF01869"/>
    </source>
</evidence>
<keyword evidence="3" id="KW-0808">Transferase</keyword>
<dbReference type="GO" id="GO:0016301">
    <property type="term" value="F:kinase activity"/>
    <property type="evidence" value="ECO:0007669"/>
    <property type="project" value="UniProtKB-KW"/>
</dbReference>
<gene>
    <name evidence="3" type="ORF">FHX71_003760</name>
</gene>
<dbReference type="PANTHER" id="PTHR43190:SF3">
    <property type="entry name" value="N-ACETYL-D-GLUCOSAMINE KINASE"/>
    <property type="match status" value="1"/>
</dbReference>
<keyword evidence="3" id="KW-0418">Kinase</keyword>
<dbReference type="InterPro" id="IPR043129">
    <property type="entry name" value="ATPase_NBD"/>
</dbReference>
<dbReference type="InterPro" id="IPR002731">
    <property type="entry name" value="ATPase_BadF"/>
</dbReference>
<evidence type="ECO:0000256" key="1">
    <source>
        <dbReference type="SAM" id="MobiDB-lite"/>
    </source>
</evidence>
<evidence type="ECO:0000313" key="3">
    <source>
        <dbReference type="EMBL" id="MBA8809784.1"/>
    </source>
</evidence>
<proteinExistence type="predicted"/>
<name>A0A7W3JBL8_9MICO</name>
<dbReference type="Gene3D" id="3.30.420.40">
    <property type="match status" value="2"/>
</dbReference>
<dbReference type="PANTHER" id="PTHR43190">
    <property type="entry name" value="N-ACETYL-D-GLUCOSAMINE KINASE"/>
    <property type="match status" value="1"/>
</dbReference>
<dbReference type="RefSeq" id="WP_182619004.1">
    <property type="nucleotide sequence ID" value="NZ_BAAATF010000008.1"/>
</dbReference>